<keyword evidence="3 6" id="KW-0812">Transmembrane</keyword>
<dbReference type="AlphaFoldDB" id="A0A170QDQ5"/>
<evidence type="ECO:0000256" key="4">
    <source>
        <dbReference type="ARBA" id="ARBA00022989"/>
    </source>
</evidence>
<gene>
    <name evidence="7" type="ORF">MGWOODY_Mmi922</name>
</gene>
<feature type="transmembrane region" description="Helical" evidence="6">
    <location>
        <begin position="189"/>
        <end position="211"/>
    </location>
</feature>
<keyword evidence="1" id="KW-1003">Cell membrane</keyword>
<dbReference type="PANTHER" id="PTHR30589:SF0">
    <property type="entry name" value="PHOSPHATIDYLGLYCEROL--PROLIPOPROTEIN DIACYLGLYCERYL TRANSFERASE"/>
    <property type="match status" value="1"/>
</dbReference>
<feature type="transmembrane region" description="Helical" evidence="6">
    <location>
        <begin position="119"/>
        <end position="145"/>
    </location>
</feature>
<keyword evidence="5 6" id="KW-0472">Membrane</keyword>
<keyword evidence="4 6" id="KW-1133">Transmembrane helix</keyword>
<feature type="transmembrane region" description="Helical" evidence="6">
    <location>
        <begin position="53"/>
        <end position="75"/>
    </location>
</feature>
<feature type="transmembrane region" description="Helical" evidence="6">
    <location>
        <begin position="87"/>
        <end position="112"/>
    </location>
</feature>
<proteinExistence type="inferred from homology"/>
<sequence length="288" mass="31988">MWPVIYDFGIIRFLGFEFHLAIYSYGFMLVVAFYTCYALLLKEMRRLGYGDKLASDILTAAAIGGIVGSKIYYLLENFDRVLGDPTGMILSGAGLVFLGGLMGGTLGVTIVLKKNDLPWLTFADIVAPLLILGYAIGRVGCFLVGDDYGLPTKFLIGMTFENGAPPTTYGSFTYNYPWVDLSGWNSGDVITVFPTQIMETIIGLGIFYFLWNKRETIQVKGSLFFTYLIFAGIERFCMEFIRINPKYIWIVQPAFGLSGAQLISIIMIGVGTYFLVKPPQVSETKPVN</sequence>
<keyword evidence="2 7" id="KW-0808">Transferase</keyword>
<dbReference type="HAMAP" id="MF_01147">
    <property type="entry name" value="Lgt"/>
    <property type="match status" value="1"/>
</dbReference>
<protein>
    <submittedName>
        <fullName evidence="7">Prolipoprotein diacylglyceryl transferase</fullName>
        <ecNumber evidence="7">2.4.99.-</ecNumber>
    </submittedName>
</protein>
<dbReference type="PANTHER" id="PTHR30589">
    <property type="entry name" value="PROLIPOPROTEIN DIACYLGLYCERYL TRANSFERASE"/>
    <property type="match status" value="1"/>
</dbReference>
<evidence type="ECO:0000256" key="3">
    <source>
        <dbReference type="ARBA" id="ARBA00022692"/>
    </source>
</evidence>
<dbReference type="EC" id="2.4.99.-" evidence="7"/>
<organism evidence="7">
    <name type="scientific">hydrothermal vent metagenome</name>
    <dbReference type="NCBI Taxonomy" id="652676"/>
    <lineage>
        <taxon>unclassified sequences</taxon>
        <taxon>metagenomes</taxon>
        <taxon>ecological metagenomes</taxon>
    </lineage>
</organism>
<reference evidence="7" key="1">
    <citation type="submission" date="2015-10" db="EMBL/GenBank/DDBJ databases">
        <authorList>
            <person name="Gilbert D.G."/>
        </authorList>
    </citation>
    <scope>NUCLEOTIDE SEQUENCE</scope>
</reference>
<evidence type="ECO:0000256" key="6">
    <source>
        <dbReference type="SAM" id="Phobius"/>
    </source>
</evidence>
<evidence type="ECO:0000256" key="2">
    <source>
        <dbReference type="ARBA" id="ARBA00022679"/>
    </source>
</evidence>
<dbReference type="EMBL" id="FAXC01000472">
    <property type="protein sequence ID" value="CUV10711.1"/>
    <property type="molecule type" value="Genomic_DNA"/>
</dbReference>
<accession>A0A170QDQ5</accession>
<keyword evidence="7" id="KW-0328">Glycosyltransferase</keyword>
<feature type="transmembrane region" description="Helical" evidence="6">
    <location>
        <begin position="247"/>
        <end position="276"/>
    </location>
</feature>
<dbReference type="GO" id="GO:0008961">
    <property type="term" value="F:phosphatidylglycerol-prolipoprotein diacylglyceryl transferase activity"/>
    <property type="evidence" value="ECO:0007669"/>
    <property type="project" value="InterPro"/>
</dbReference>
<keyword evidence="7" id="KW-0449">Lipoprotein</keyword>
<evidence type="ECO:0000256" key="1">
    <source>
        <dbReference type="ARBA" id="ARBA00022475"/>
    </source>
</evidence>
<evidence type="ECO:0000256" key="5">
    <source>
        <dbReference type="ARBA" id="ARBA00023136"/>
    </source>
</evidence>
<feature type="transmembrane region" description="Helical" evidence="6">
    <location>
        <begin position="20"/>
        <end position="41"/>
    </location>
</feature>
<evidence type="ECO:0000313" key="7">
    <source>
        <dbReference type="EMBL" id="CUV10711.1"/>
    </source>
</evidence>
<dbReference type="InterPro" id="IPR001640">
    <property type="entry name" value="Lgt"/>
</dbReference>
<dbReference type="Pfam" id="PF01790">
    <property type="entry name" value="LGT"/>
    <property type="match status" value="1"/>
</dbReference>
<dbReference type="GO" id="GO:0042158">
    <property type="term" value="P:lipoprotein biosynthetic process"/>
    <property type="evidence" value="ECO:0007669"/>
    <property type="project" value="InterPro"/>
</dbReference>
<name>A0A170QDQ5_9ZZZZ</name>
<dbReference type="GO" id="GO:0005886">
    <property type="term" value="C:plasma membrane"/>
    <property type="evidence" value="ECO:0007669"/>
    <property type="project" value="InterPro"/>
</dbReference>